<protein>
    <submittedName>
        <fullName evidence="9">Uncharacterized protein</fullName>
    </submittedName>
</protein>
<dbReference type="GO" id="GO:0007059">
    <property type="term" value="P:chromosome segregation"/>
    <property type="evidence" value="ECO:0007669"/>
    <property type="project" value="UniProtKB-KW"/>
</dbReference>
<dbReference type="InterPro" id="IPR019440">
    <property type="entry name" value="MAU2"/>
</dbReference>
<dbReference type="GO" id="GO:0005634">
    <property type="term" value="C:nucleus"/>
    <property type="evidence" value="ECO:0007669"/>
    <property type="project" value="UniProtKB-SubCell"/>
</dbReference>
<dbReference type="AlphaFoldDB" id="A0A1D2VB59"/>
<keyword evidence="6" id="KW-0539">Nucleus</keyword>
<dbReference type="Proteomes" id="UP000095038">
    <property type="component" value="Unassembled WGS sequence"/>
</dbReference>
<evidence type="ECO:0000256" key="4">
    <source>
        <dbReference type="ARBA" id="ARBA00022776"/>
    </source>
</evidence>
<feature type="coiled-coil region" evidence="8">
    <location>
        <begin position="559"/>
        <end position="586"/>
    </location>
</feature>
<reference evidence="10" key="1">
    <citation type="submission" date="2016-05" db="EMBL/GenBank/DDBJ databases">
        <title>Comparative genomics of biotechnologically important yeasts.</title>
        <authorList>
            <consortium name="DOE Joint Genome Institute"/>
            <person name="Riley R."/>
            <person name="Haridas S."/>
            <person name="Wolfe K.H."/>
            <person name="Lopes M.R."/>
            <person name="Hittinger C.T."/>
            <person name="Goker M."/>
            <person name="Salamov A."/>
            <person name="Wisecaver J."/>
            <person name="Long T.M."/>
            <person name="Aerts A.L."/>
            <person name="Barry K."/>
            <person name="Choi C."/>
            <person name="Clum A."/>
            <person name="Coughlan A.Y."/>
            <person name="Deshpande S."/>
            <person name="Douglass A.P."/>
            <person name="Hanson S.J."/>
            <person name="Klenk H.-P."/>
            <person name="Labutti K."/>
            <person name="Lapidus A."/>
            <person name="Lindquist E."/>
            <person name="Lipzen A."/>
            <person name="Meier-Kolthoff J.P."/>
            <person name="Ohm R.A."/>
            <person name="Otillar R.P."/>
            <person name="Pangilinan J."/>
            <person name="Peng Y."/>
            <person name="Rokas A."/>
            <person name="Rosa C.A."/>
            <person name="Scheuner C."/>
            <person name="Sibirny A.A."/>
            <person name="Slot J.C."/>
            <person name="Stielow J.B."/>
            <person name="Sun H."/>
            <person name="Kurtzman C.P."/>
            <person name="Blackwell M."/>
            <person name="Grigoriev I.V."/>
            <person name="Jeffries T.W."/>
        </authorList>
    </citation>
    <scope>NUCLEOTIDE SEQUENCE [LARGE SCALE GENOMIC DNA]</scope>
    <source>
        <strain evidence="10">DSM 1968</strain>
    </source>
</reference>
<dbReference type="GeneID" id="30962492"/>
<keyword evidence="4" id="KW-0498">Mitosis</keyword>
<proteinExistence type="inferred from homology"/>
<dbReference type="PANTHER" id="PTHR21394">
    <property type="entry name" value="MAU2 CHROMATID COHESION FACTOR HOMOLOG"/>
    <property type="match status" value="1"/>
</dbReference>
<dbReference type="GO" id="GO:0051301">
    <property type="term" value="P:cell division"/>
    <property type="evidence" value="ECO:0007669"/>
    <property type="project" value="UniProtKB-KW"/>
</dbReference>
<evidence type="ECO:0000256" key="3">
    <source>
        <dbReference type="ARBA" id="ARBA00022618"/>
    </source>
</evidence>
<evidence type="ECO:0000313" key="9">
    <source>
        <dbReference type="EMBL" id="ODV58892.1"/>
    </source>
</evidence>
<dbReference type="InParanoid" id="A0A1D2VB59"/>
<organism evidence="9 10">
    <name type="scientific">Ascoidea rubescens DSM 1968</name>
    <dbReference type="NCBI Taxonomy" id="1344418"/>
    <lineage>
        <taxon>Eukaryota</taxon>
        <taxon>Fungi</taxon>
        <taxon>Dikarya</taxon>
        <taxon>Ascomycota</taxon>
        <taxon>Saccharomycotina</taxon>
        <taxon>Saccharomycetes</taxon>
        <taxon>Ascoideaceae</taxon>
        <taxon>Ascoidea</taxon>
    </lineage>
</organism>
<dbReference type="STRING" id="1344418.A0A1D2VB59"/>
<comment type="subcellular location">
    <subcellularLocation>
        <location evidence="1">Nucleus</location>
    </subcellularLocation>
</comment>
<keyword evidence="5" id="KW-0159">Chromosome partition</keyword>
<name>A0A1D2VB59_9ASCO</name>
<dbReference type="Pfam" id="PF10345">
    <property type="entry name" value="Cohesin_load"/>
    <property type="match status" value="1"/>
</dbReference>
<keyword evidence="3" id="KW-0132">Cell division</keyword>
<evidence type="ECO:0000256" key="8">
    <source>
        <dbReference type="SAM" id="Coils"/>
    </source>
</evidence>
<evidence type="ECO:0000256" key="6">
    <source>
        <dbReference type="ARBA" id="ARBA00023242"/>
    </source>
</evidence>
<evidence type="ECO:0000256" key="7">
    <source>
        <dbReference type="ARBA" id="ARBA00023306"/>
    </source>
</evidence>
<dbReference type="GO" id="GO:0007064">
    <property type="term" value="P:mitotic sister chromatid cohesion"/>
    <property type="evidence" value="ECO:0007669"/>
    <property type="project" value="InterPro"/>
</dbReference>
<dbReference type="EMBL" id="KV454489">
    <property type="protein sequence ID" value="ODV58892.1"/>
    <property type="molecule type" value="Genomic_DNA"/>
</dbReference>
<keyword evidence="7" id="KW-0131">Cell cycle</keyword>
<comment type="similarity">
    <text evidence="2">Belongs to the SCC4/mau-2 family.</text>
</comment>
<sequence length="733" mass="86797">MENDQKEVLYDYLRPLINSYPPQVMNHILLSLSREYFDIAHNNIHHAIRDEAGLKSYFKLIYMAINCLTAILNTSKNLSPNLEASIYLKLSQIYFNETENYDIAENYVNKAITISSRVNNLNLKYISEYLASNVISINNPKVAIKYINSKMRDLKILKETQWLKVFEFYKINLLLNLDPKFGLNLLRKFNESNNEIYDKNLRQLSILFEINLNIYRGSPKMAMILMRDYFIKQLDNKNKTELELCEIPQLHSVYILNEINLALVQYQFRQGKKSIRKLSEFITDQRQNNWNNWNPDGSFKMLCQINNHHASVPFKINWLTLDELYIINKLFAGLMYLSKYFEKNKAMLYFKSALIACQKQIKKFISIGLNDEVHLQNDTKNTGGEIKQYYGDYIGDNSGDLNVFNLKLIRLNFIKFQIKFYLIYYEYMVNENLKSFDELKLKINELINELNKLTIFERNHYKNFYKKFYFILALILQNEGDLRLAKSLYLKVRELLSDNNDNNTKNDTIESYQLNFFSFVNNLGGERIEGKENHSQLYIFSTFNLILIVENNLNFLKDLSNNSIEIERLTNERNTYLQEINTYFEEENKEEIDKITNNHKIQTNEDFIKSDFLLNETKKLFNILFNDISQEDSNTILSNIIQESNYFQNISPELYSIAVLMVSEQFLDSLTKCRFLLQCIHFSTISRNKVLNYLSSLYLYHNYYKNGAVYEANLQYEKCVAIQQEITTLFGNQ</sequence>
<keyword evidence="10" id="KW-1185">Reference proteome</keyword>
<evidence type="ECO:0000256" key="1">
    <source>
        <dbReference type="ARBA" id="ARBA00004123"/>
    </source>
</evidence>
<evidence type="ECO:0000313" key="10">
    <source>
        <dbReference type="Proteomes" id="UP000095038"/>
    </source>
</evidence>
<dbReference type="OrthoDB" id="5565328at2759"/>
<accession>A0A1D2VB59</accession>
<evidence type="ECO:0000256" key="2">
    <source>
        <dbReference type="ARBA" id="ARBA00008585"/>
    </source>
</evidence>
<evidence type="ECO:0000256" key="5">
    <source>
        <dbReference type="ARBA" id="ARBA00022829"/>
    </source>
</evidence>
<gene>
    <name evidence="9" type="ORF">ASCRUDRAFT_117568</name>
</gene>
<keyword evidence="8" id="KW-0175">Coiled coil</keyword>
<dbReference type="RefSeq" id="XP_020045199.1">
    <property type="nucleotide sequence ID" value="XM_020188856.1"/>
</dbReference>